<dbReference type="STRING" id="37927.SA2016_1600"/>
<gene>
    <name evidence="1" type="ORF">SA2016_1600</name>
</gene>
<organism evidence="1 2">
    <name type="scientific">Sinomonas atrocyanea</name>
    <dbReference type="NCBI Taxonomy" id="37927"/>
    <lineage>
        <taxon>Bacteria</taxon>
        <taxon>Bacillati</taxon>
        <taxon>Actinomycetota</taxon>
        <taxon>Actinomycetes</taxon>
        <taxon>Micrococcales</taxon>
        <taxon>Micrococcaceae</taxon>
        <taxon>Sinomonas</taxon>
    </lineage>
</organism>
<dbReference type="RefSeq" id="WP_066497150.1">
    <property type="nucleotide sequence ID" value="NZ_BJMO01000083.1"/>
</dbReference>
<dbReference type="OrthoDB" id="4964230at2"/>
<dbReference type="KEGG" id="satk:SA2016_1600"/>
<dbReference type="Proteomes" id="UP000070134">
    <property type="component" value="Chromosome"/>
</dbReference>
<evidence type="ECO:0000313" key="1">
    <source>
        <dbReference type="EMBL" id="AMM32276.1"/>
    </source>
</evidence>
<sequence length="142" mass="15482">MPEPSASLPAGWTRYEGPLLTVWRARFESVYGEGSAAGFSDGILLRDHRRPIAQWVNFALRSAVLVAPETPAGWPVQRFAIYYAPPREGFETIRTERHEWLPRGPRGSATDTDAFDAAVHAAEQFLQVEAAFGALGTGSAPG</sequence>
<dbReference type="EMBL" id="CP014518">
    <property type="protein sequence ID" value="AMM32276.1"/>
    <property type="molecule type" value="Genomic_DNA"/>
</dbReference>
<keyword evidence="2" id="KW-1185">Reference proteome</keyword>
<evidence type="ECO:0000313" key="2">
    <source>
        <dbReference type="Proteomes" id="UP000070134"/>
    </source>
</evidence>
<proteinExistence type="predicted"/>
<dbReference type="AlphaFoldDB" id="A0A126ZZH4"/>
<reference evidence="1 2" key="1">
    <citation type="submission" date="2016-02" db="EMBL/GenBank/DDBJ databases">
        <title>Complete genome of Sinomonas atrocyanea KCTC 3377.</title>
        <authorList>
            <person name="Kim K.M."/>
        </authorList>
    </citation>
    <scope>NUCLEOTIDE SEQUENCE [LARGE SCALE GENOMIC DNA]</scope>
    <source>
        <strain evidence="1 2">KCTC 3377</strain>
    </source>
</reference>
<protein>
    <submittedName>
        <fullName evidence="1">Uncharacterized protein</fullName>
    </submittedName>
</protein>
<accession>A0A126ZZH4</accession>
<name>A0A126ZZH4_9MICC</name>